<name>U6LHH8_9EIME</name>
<feature type="region of interest" description="Disordered" evidence="1">
    <location>
        <begin position="1"/>
        <end position="55"/>
    </location>
</feature>
<keyword evidence="3" id="KW-1185">Reference proteome</keyword>
<organism evidence="2 3">
    <name type="scientific">Eimeria brunetti</name>
    <dbReference type="NCBI Taxonomy" id="51314"/>
    <lineage>
        <taxon>Eukaryota</taxon>
        <taxon>Sar</taxon>
        <taxon>Alveolata</taxon>
        <taxon>Apicomplexa</taxon>
        <taxon>Conoidasida</taxon>
        <taxon>Coccidia</taxon>
        <taxon>Eucoccidiorida</taxon>
        <taxon>Eimeriorina</taxon>
        <taxon>Eimeriidae</taxon>
        <taxon>Eimeria</taxon>
    </lineage>
</organism>
<feature type="region of interest" description="Disordered" evidence="1">
    <location>
        <begin position="457"/>
        <end position="485"/>
    </location>
</feature>
<feature type="compositionally biased region" description="Basic and acidic residues" evidence="1">
    <location>
        <begin position="370"/>
        <end position="379"/>
    </location>
</feature>
<reference evidence="2" key="1">
    <citation type="submission" date="2013-10" db="EMBL/GenBank/DDBJ databases">
        <title>Genomic analysis of the causative agents of coccidiosis in chickens.</title>
        <authorList>
            <person name="Reid A.J."/>
            <person name="Blake D."/>
            <person name="Billington K."/>
            <person name="Browne H."/>
            <person name="Dunn M."/>
            <person name="Hung S."/>
            <person name="Kawahara F."/>
            <person name="Miranda-Saavedra D."/>
            <person name="Mourier T."/>
            <person name="Nagra H."/>
            <person name="Otto T.D."/>
            <person name="Rawlings N."/>
            <person name="Sanchez A."/>
            <person name="Sanders M."/>
            <person name="Subramaniam C."/>
            <person name="Tay Y."/>
            <person name="Dear P."/>
            <person name="Doerig C."/>
            <person name="Gruber A."/>
            <person name="Parkinson J."/>
            <person name="Shirley M."/>
            <person name="Wan K.L."/>
            <person name="Berriman M."/>
            <person name="Tomley F."/>
            <person name="Pain A."/>
        </authorList>
    </citation>
    <scope>NUCLEOTIDE SEQUENCE [LARGE SCALE GENOMIC DNA]</scope>
    <source>
        <strain evidence="2">Houghton</strain>
    </source>
</reference>
<reference evidence="2" key="2">
    <citation type="submission" date="2013-10" db="EMBL/GenBank/DDBJ databases">
        <authorList>
            <person name="Aslett M."/>
        </authorList>
    </citation>
    <scope>NUCLEOTIDE SEQUENCE [LARGE SCALE GENOMIC DNA]</scope>
    <source>
        <strain evidence="2">Houghton</strain>
    </source>
</reference>
<feature type="region of interest" description="Disordered" evidence="1">
    <location>
        <begin position="847"/>
        <end position="871"/>
    </location>
</feature>
<feature type="compositionally biased region" description="Polar residues" evidence="1">
    <location>
        <begin position="930"/>
        <end position="939"/>
    </location>
</feature>
<feature type="region of interest" description="Disordered" evidence="1">
    <location>
        <begin position="358"/>
        <end position="392"/>
    </location>
</feature>
<feature type="compositionally biased region" description="Polar residues" evidence="1">
    <location>
        <begin position="468"/>
        <end position="483"/>
    </location>
</feature>
<feature type="region of interest" description="Disordered" evidence="1">
    <location>
        <begin position="72"/>
        <end position="94"/>
    </location>
</feature>
<feature type="compositionally biased region" description="Polar residues" evidence="1">
    <location>
        <begin position="181"/>
        <end position="207"/>
    </location>
</feature>
<feature type="region of interest" description="Disordered" evidence="1">
    <location>
        <begin position="901"/>
        <end position="952"/>
    </location>
</feature>
<dbReference type="Proteomes" id="UP000030750">
    <property type="component" value="Unassembled WGS sequence"/>
</dbReference>
<protein>
    <submittedName>
        <fullName evidence="2">GK22061, related</fullName>
    </submittedName>
</protein>
<feature type="region of interest" description="Disordered" evidence="1">
    <location>
        <begin position="170"/>
        <end position="214"/>
    </location>
</feature>
<feature type="compositionally biased region" description="Basic and acidic residues" evidence="1">
    <location>
        <begin position="940"/>
        <end position="951"/>
    </location>
</feature>
<evidence type="ECO:0000256" key="1">
    <source>
        <dbReference type="SAM" id="MobiDB-lite"/>
    </source>
</evidence>
<feature type="compositionally biased region" description="Polar residues" evidence="1">
    <location>
        <begin position="42"/>
        <end position="55"/>
    </location>
</feature>
<gene>
    <name evidence="2" type="ORF">EBH_0034130</name>
</gene>
<evidence type="ECO:0000313" key="3">
    <source>
        <dbReference type="Proteomes" id="UP000030750"/>
    </source>
</evidence>
<feature type="region of interest" description="Disordered" evidence="1">
    <location>
        <begin position="251"/>
        <end position="288"/>
    </location>
</feature>
<feature type="compositionally biased region" description="Low complexity" evidence="1">
    <location>
        <begin position="72"/>
        <end position="87"/>
    </location>
</feature>
<sequence length="1277" mass="134156">MHTLSLGRLLASSSDGEKSDESESCDTGTHEVPGTSRDLRWNLSQSSSVPTSTDYVETVTSDLTLPFLEETLEEASAAPSTASPHAAIPELGTAGERKLVKRKSCENAHLEREAKVLRIGEPAQPTPAEFQPPALPQGFDTLVDSMLHGSEDALSELAWLLDDVTTSLTPPAFEGEHTPPTGESVNQQSLHSLSPVQQVSPGLSGDTTILEGGNWMDSTPLSPFSSVLSEASHRTSSAPFDEWLLSEEASSPREALDVTGSSGTPSAVPCSGEEPKEMAKSHRPLSAATAQGQMDLAELSTGVTPQTVSLGELTLRPAQMWLLTPVLRPYLPPDQGVTANALDAPVLRSLLLSTPHKRRIRPSSVTAAEASRRRSEPAEQRGSFAAPEVSQSPSSIQVVQGPAYVPLQAPATASFMPAQQVLGAMPLDLSTLASLLPSATQNSATAISLDTGVGGWVQRSGPAEQGPAQVSLQAPATEPSTAAEQGLGAKPLDLAALASLLLSAPDESTIEISSETRVEGSGQRSEPAEQMGVFAAPEVSQGPSSIDVMEGPAQVSHQAPATEPCTAAEQGLGAKPLDLAALASLLLSAPDESTIEISSETRVEGSGQRSEPAEQMGVFAAPEVSQGPSSIDVMEGPAPPGSHQAPATEPCTAAEQGLGAKPLDLAALASLLLSAPDESTIEISSETRVEGSGQRSEPAEQMGVFAAPEVSQGPSSIDVMEGSAQVSLQAPATEPCTAAGQGLGATPLDLAALASLLSSPSEASAIGISSETRVEGSEQRSGPAEQMGVFAAPEVSQGPSSIDVMEGPAQVSLRAPATEPCTAAEQGLGATPPDLAALASLLLSAPDESTVGTSSETRVEGSEQRSGPAEQMGVFAAPEVSQGPSSIDVMEGPAQVSLQAPATEPCTAAEQGLGAKPLESPTPAGVLPSASESGNIRNSSDTRAEASERSSEQTVEEVGFFCVPQHRCSKPHGGLGCEDCLSVFLSATVIAYEARLAATAALRIEICIRMQGSVVIVVCFVQTLSERAESATEILFSSLTWLKQMLKGIPEEVIKMHPFYRHPGKQQYPGRRTFSHANATLSHTSHAAIIPLLSECRSLLKKLQLTKEELQVLLGYVERLCGYASNRMPAHGGGITTTFAVQTLGRVFMIIDTLYCASEVLADVSKRADWWPNIVDHIENARYPNKSRDQILQRVCWSAPVLNALNVALDYYRKGLRPPPILVVAIKSALLLSPMASDFKHAKWNDWRTDAIEWLTLMKSRRREIQQLNKGAEGRRL</sequence>
<dbReference type="VEuPathDB" id="ToxoDB:EBH_0034130"/>
<feature type="region of interest" description="Disordered" evidence="1">
    <location>
        <begin position="764"/>
        <end position="784"/>
    </location>
</feature>
<feature type="region of interest" description="Disordered" evidence="1">
    <location>
        <begin position="623"/>
        <end position="649"/>
    </location>
</feature>
<accession>U6LHH8</accession>
<proteinExistence type="predicted"/>
<dbReference type="EMBL" id="HG710663">
    <property type="protein sequence ID" value="CDJ47250.1"/>
    <property type="molecule type" value="Genomic_DNA"/>
</dbReference>
<evidence type="ECO:0000313" key="2">
    <source>
        <dbReference type="EMBL" id="CDJ47250.1"/>
    </source>
</evidence>
<dbReference type="AlphaFoldDB" id="U6LHH8"/>